<dbReference type="AlphaFoldDB" id="A0A662YZ55"/>
<organism evidence="5 6">
    <name type="scientific">Acipenser ruthenus</name>
    <name type="common">Sterlet sturgeon</name>
    <dbReference type="NCBI Taxonomy" id="7906"/>
    <lineage>
        <taxon>Eukaryota</taxon>
        <taxon>Metazoa</taxon>
        <taxon>Chordata</taxon>
        <taxon>Craniata</taxon>
        <taxon>Vertebrata</taxon>
        <taxon>Euteleostomi</taxon>
        <taxon>Actinopterygii</taxon>
        <taxon>Chondrostei</taxon>
        <taxon>Acipenseriformes</taxon>
        <taxon>Acipenseridae</taxon>
        <taxon>Acipenser</taxon>
    </lineage>
</organism>
<dbReference type="PANTHER" id="PTHR14168">
    <property type="entry name" value="TUMOR-ASSOCIATED CALCIUM SIGNAL TRANSDUCER"/>
    <property type="match status" value="1"/>
</dbReference>
<feature type="domain" description="Thyroglobulin type-1" evidence="4">
    <location>
        <begin position="40"/>
        <end position="118"/>
    </location>
</feature>
<dbReference type="Pfam" id="PF21283">
    <property type="entry name" value="EPCAM-Trop-2_C"/>
    <property type="match status" value="1"/>
</dbReference>
<dbReference type="CDD" id="cd00191">
    <property type="entry name" value="TY"/>
    <property type="match status" value="1"/>
</dbReference>
<dbReference type="Gene3D" id="6.10.140.80">
    <property type="match status" value="1"/>
</dbReference>
<evidence type="ECO:0000259" key="4">
    <source>
        <dbReference type="PROSITE" id="PS51162"/>
    </source>
</evidence>
<evidence type="ECO:0000313" key="6">
    <source>
        <dbReference type="Proteomes" id="UP000289886"/>
    </source>
</evidence>
<comment type="caution">
    <text evidence="5">The sequence shown here is derived from an EMBL/GenBank/DDBJ whole genome shotgun (WGS) entry which is preliminary data.</text>
</comment>
<protein>
    <submittedName>
        <fullName evidence="5">Epithelial cell adhesion molecule</fullName>
    </submittedName>
</protein>
<comment type="caution">
    <text evidence="2">Lacks conserved residue(s) required for the propagation of feature annotation.</text>
</comment>
<dbReference type="EMBL" id="SCEB01000020">
    <property type="protein sequence ID" value="RXN01760.1"/>
    <property type="molecule type" value="Genomic_DNA"/>
</dbReference>
<evidence type="ECO:0000256" key="2">
    <source>
        <dbReference type="PROSITE-ProRule" id="PRU00500"/>
    </source>
</evidence>
<keyword evidence="1" id="KW-1015">Disulfide bond</keyword>
<keyword evidence="3" id="KW-0472">Membrane</keyword>
<keyword evidence="3" id="KW-1133">Transmembrane helix</keyword>
<evidence type="ECO:0000256" key="3">
    <source>
        <dbReference type="SAM" id="Phobius"/>
    </source>
</evidence>
<name>A0A662YZ55_ACIRT</name>
<dbReference type="Gene3D" id="4.10.800.10">
    <property type="entry name" value="Thyroglobulin type-1"/>
    <property type="match status" value="1"/>
</dbReference>
<dbReference type="SUPFAM" id="SSF57610">
    <property type="entry name" value="Thyroglobulin type-1 domain"/>
    <property type="match status" value="1"/>
</dbReference>
<feature type="transmembrane region" description="Helical" evidence="3">
    <location>
        <begin position="244"/>
        <end position="266"/>
    </location>
</feature>
<accession>A0A662YZ55</accession>
<dbReference type="Pfam" id="PF00086">
    <property type="entry name" value="Thyroglobulin_1"/>
    <property type="match status" value="1"/>
</dbReference>
<dbReference type="InterPro" id="IPR043406">
    <property type="entry name" value="EPCAM/Trop-2"/>
</dbReference>
<dbReference type="PANTHER" id="PTHR14168:SF4">
    <property type="entry name" value="EPITHELIAL CELL ADHESION MOLECULE PRECURSOR"/>
    <property type="match status" value="1"/>
</dbReference>
<dbReference type="Proteomes" id="UP000289886">
    <property type="component" value="Unassembled WGS sequence"/>
</dbReference>
<dbReference type="SMART" id="SM00211">
    <property type="entry name" value="TY"/>
    <property type="match status" value="1"/>
</dbReference>
<dbReference type="PROSITE" id="PS51162">
    <property type="entry name" value="THYROGLOBULIN_1_2"/>
    <property type="match status" value="1"/>
</dbReference>
<dbReference type="PROSITE" id="PS00484">
    <property type="entry name" value="THYROGLOBULIN_1_1"/>
    <property type="match status" value="1"/>
</dbReference>
<evidence type="ECO:0000313" key="5">
    <source>
        <dbReference type="EMBL" id="RXN01760.1"/>
    </source>
</evidence>
<dbReference type="InterPro" id="IPR036857">
    <property type="entry name" value="Thyroglobulin_1_sf"/>
</dbReference>
<evidence type="ECO:0000256" key="1">
    <source>
        <dbReference type="ARBA" id="ARBA00023157"/>
    </source>
</evidence>
<dbReference type="InterPro" id="IPR049420">
    <property type="entry name" value="EPCAM-Trop-2_C"/>
</dbReference>
<reference evidence="5 6" key="1">
    <citation type="submission" date="2019-01" db="EMBL/GenBank/DDBJ databases">
        <title>Draft Genome and Complete Hox-Cluster Characterization of the Sterlet Sturgeon (Acipenser ruthenus).</title>
        <authorList>
            <person name="Wei Q."/>
        </authorList>
    </citation>
    <scope>NUCLEOTIDE SEQUENCE [LARGE SCALE GENOMIC DNA]</scope>
    <source>
        <strain evidence="5">WHYD16114868_AA</strain>
        <tissue evidence="5">Blood</tissue>
    </source>
</reference>
<keyword evidence="3" id="KW-0812">Transmembrane</keyword>
<sequence>LIQDCVCNTMKWATCDGSPCECKITLTDQVKQTLDCTKLIPKCFLMKAEMYRAKKGLSTRSAGKPTDHAFVDNDGIYDPDCEASGVFKAKQCNNSDTCWCVNSAGVRRTDKGGQDLKCEKLVETVWVQTQLKHTEGVNLNDEAKLKSAIVRAIAERYSVDDKLVTEVKYDKDSRTILVDLKKGASNVDIATVGYYMEKDIKILPLFYNDSKKFSPSVDSNNVTFENILVYYVDAEPPTFTMKRLTAGVVAVIVVVVLAIVAGLVVLEVQRGGILITDWKKAEFSTKDVVQDLNRLLRAEKGEQVSSAALPETEKQVAMLSGTSLTTFNLSQYMRLDNNAVQALNLFQASPDNTTGSQSLAGLLNKCKTPRPSGAATGGSVSP</sequence>
<dbReference type="InterPro" id="IPR000716">
    <property type="entry name" value="Thyroglobulin_1"/>
</dbReference>
<dbReference type="GO" id="GO:0016020">
    <property type="term" value="C:membrane"/>
    <property type="evidence" value="ECO:0007669"/>
    <property type="project" value="InterPro"/>
</dbReference>
<gene>
    <name evidence="5" type="ORF">EOD39_5306</name>
</gene>
<feature type="non-terminal residue" evidence="5">
    <location>
        <position position="1"/>
    </location>
</feature>
<keyword evidence="6" id="KW-1185">Reference proteome</keyword>
<proteinExistence type="predicted"/>